<proteinExistence type="predicted"/>
<reference evidence="1" key="1">
    <citation type="submission" date="2023-07" db="EMBL/GenBank/DDBJ databases">
        <title>Black Yeasts Isolated from many extreme environments.</title>
        <authorList>
            <person name="Coleine C."/>
            <person name="Stajich J.E."/>
            <person name="Selbmann L."/>
        </authorList>
    </citation>
    <scope>NUCLEOTIDE SEQUENCE</scope>
    <source>
        <strain evidence="1">CCFEE 5714</strain>
    </source>
</reference>
<protein>
    <submittedName>
        <fullName evidence="1">Uncharacterized protein</fullName>
    </submittedName>
</protein>
<accession>A0ACC3NKF5</accession>
<gene>
    <name evidence="1" type="ORF">LTR37_006127</name>
</gene>
<name>A0ACC3NKF5_9PEZI</name>
<evidence type="ECO:0000313" key="2">
    <source>
        <dbReference type="Proteomes" id="UP001281147"/>
    </source>
</evidence>
<sequence>MAMHVHFKHERLHVGYRAKDWRDVWFDPKKPDDSEGAEASEDEGAGNRRKKKEEPVYYYMSSTGKDIWRAPKASEVYWLPFFDISLCESKDRKDKQALQWQFLMDAHNYLNEKDPVMVDAFERQFDQPGFSRWQAFFRQAQKWKKNDLRNRRRRRSNRTQTALQAGANGAEVAEQVNSDSSDDSEADSTYESVIGGVSGRARAASASMPPPPPRRPGGKRKAPGNGADTRRPPSKKVKSEQDSQRRQHYNRNHPSPSVLNGVMGSSRGSPRNRVYEGADSNADDEDHESETFDTRPPPEMPDFDLEPDDNRARDQFQRSRRGGSSRDITPFEQWAGADQIQEEIGFEGGPDAENASNADNDAESNVVRAWQATVESYNGSDLDEEEAFQQAVRASLPPPDRSQRGSVVPSVEPRDPSNDVNNIGHDSAA</sequence>
<comment type="caution">
    <text evidence="1">The sequence shown here is derived from an EMBL/GenBank/DDBJ whole genome shotgun (WGS) entry which is preliminary data.</text>
</comment>
<evidence type="ECO:0000313" key="1">
    <source>
        <dbReference type="EMBL" id="KAK3717072.1"/>
    </source>
</evidence>
<keyword evidence="2" id="KW-1185">Reference proteome</keyword>
<dbReference type="Proteomes" id="UP001281147">
    <property type="component" value="Unassembled WGS sequence"/>
</dbReference>
<organism evidence="1 2">
    <name type="scientific">Vermiconidia calcicola</name>
    <dbReference type="NCBI Taxonomy" id="1690605"/>
    <lineage>
        <taxon>Eukaryota</taxon>
        <taxon>Fungi</taxon>
        <taxon>Dikarya</taxon>
        <taxon>Ascomycota</taxon>
        <taxon>Pezizomycotina</taxon>
        <taxon>Dothideomycetes</taxon>
        <taxon>Dothideomycetidae</taxon>
        <taxon>Mycosphaerellales</taxon>
        <taxon>Extremaceae</taxon>
        <taxon>Vermiconidia</taxon>
    </lineage>
</organism>
<dbReference type="EMBL" id="JAUTXU010000039">
    <property type="protein sequence ID" value="KAK3717072.1"/>
    <property type="molecule type" value="Genomic_DNA"/>
</dbReference>